<organism evidence="1 2">
    <name type="scientific">Brucella tritici</name>
    <dbReference type="NCBI Taxonomy" id="94626"/>
    <lineage>
        <taxon>Bacteria</taxon>
        <taxon>Pseudomonadati</taxon>
        <taxon>Pseudomonadota</taxon>
        <taxon>Alphaproteobacteria</taxon>
        <taxon>Hyphomicrobiales</taxon>
        <taxon>Brucellaceae</taxon>
        <taxon>Brucella/Ochrobactrum group</taxon>
        <taxon>Brucella</taxon>
    </lineage>
</organism>
<dbReference type="EMBL" id="JAAXZB010000005">
    <property type="protein sequence ID" value="NKW11227.1"/>
    <property type="molecule type" value="Genomic_DNA"/>
</dbReference>
<sequence>MLPTERIALLQEKAAEYFNSLKNLEYIAMEKPKITPAMPVEEQRQLAAMVMFREALAFASFWKRLAKEVASRSSGTMNSILVRFDVVVGKGMNARLADRAYLFYPKKIRYQNVPVLVLDASASPEVIEQFFPKFDYVVVPAEISPLVRIRQCYDRTGSMSMYRKSERRLDEVEDSCRGWP</sequence>
<gene>
    <name evidence="1" type="ORF">HGG76_26865</name>
</gene>
<evidence type="ECO:0000313" key="1">
    <source>
        <dbReference type="EMBL" id="NKW11227.1"/>
    </source>
</evidence>
<protein>
    <submittedName>
        <fullName evidence="1">Uncharacterized protein</fullName>
    </submittedName>
</protein>
<evidence type="ECO:0000313" key="2">
    <source>
        <dbReference type="Proteomes" id="UP000558475"/>
    </source>
</evidence>
<accession>A0A7X6FSK4</accession>
<dbReference type="Proteomes" id="UP000558475">
    <property type="component" value="Unassembled WGS sequence"/>
</dbReference>
<proteinExistence type="predicted"/>
<dbReference type="AlphaFoldDB" id="A0A7X6FSK4"/>
<comment type="caution">
    <text evidence="1">The sequence shown here is derived from an EMBL/GenBank/DDBJ whole genome shotgun (WGS) entry which is preliminary data.</text>
</comment>
<reference evidence="1 2" key="1">
    <citation type="submission" date="2020-04" db="EMBL/GenBank/DDBJ databases">
        <title>Whole genome sequencing of clinical and environmental type strains of Ochrobactrum.</title>
        <authorList>
            <person name="Dharne M."/>
        </authorList>
    </citation>
    <scope>NUCLEOTIDE SEQUENCE [LARGE SCALE GENOMIC DNA]</scope>
    <source>
        <strain evidence="1 2">DSM 13340</strain>
    </source>
</reference>
<name>A0A7X6FSK4_9HYPH</name>